<dbReference type="AlphaFoldDB" id="A0A0G0J9D8"/>
<evidence type="ECO:0000313" key="3">
    <source>
        <dbReference type="EMBL" id="KKQ24726.1"/>
    </source>
</evidence>
<feature type="transmembrane region" description="Helical" evidence="1">
    <location>
        <begin position="193"/>
        <end position="210"/>
    </location>
</feature>
<feature type="transmembrane region" description="Helical" evidence="1">
    <location>
        <begin position="143"/>
        <end position="161"/>
    </location>
</feature>
<evidence type="ECO:0000256" key="1">
    <source>
        <dbReference type="SAM" id="Phobius"/>
    </source>
</evidence>
<organism evidence="3 4">
    <name type="scientific">Candidatus Roizmanbacteria bacterium GW2011_GWC2_37_13</name>
    <dbReference type="NCBI Taxonomy" id="1618486"/>
    <lineage>
        <taxon>Bacteria</taxon>
        <taxon>Candidatus Roizmaniibacteriota</taxon>
    </lineage>
</organism>
<proteinExistence type="predicted"/>
<dbReference type="GO" id="GO:0016747">
    <property type="term" value="F:acyltransferase activity, transferring groups other than amino-acyl groups"/>
    <property type="evidence" value="ECO:0007669"/>
    <property type="project" value="InterPro"/>
</dbReference>
<feature type="transmembrane region" description="Helical" evidence="1">
    <location>
        <begin position="167"/>
        <end position="186"/>
    </location>
</feature>
<evidence type="ECO:0000259" key="2">
    <source>
        <dbReference type="Pfam" id="PF01757"/>
    </source>
</evidence>
<feature type="domain" description="Acyltransferase 3" evidence="2">
    <location>
        <begin position="7"/>
        <end position="303"/>
    </location>
</feature>
<feature type="transmembrane region" description="Helical" evidence="1">
    <location>
        <begin position="116"/>
        <end position="136"/>
    </location>
</feature>
<feature type="transmembrane region" description="Helical" evidence="1">
    <location>
        <begin position="78"/>
        <end position="96"/>
    </location>
</feature>
<comment type="caution">
    <text evidence="3">The sequence shown here is derived from an EMBL/GenBank/DDBJ whole genome shotgun (WGS) entry which is preliminary data.</text>
</comment>
<evidence type="ECO:0000313" key="4">
    <source>
        <dbReference type="Proteomes" id="UP000034917"/>
    </source>
</evidence>
<feature type="transmembrane region" description="Helical" evidence="1">
    <location>
        <begin position="230"/>
        <end position="247"/>
    </location>
</feature>
<gene>
    <name evidence="3" type="ORF">US40_C0014G0011</name>
</gene>
<feature type="transmembrane region" description="Helical" evidence="1">
    <location>
        <begin position="259"/>
        <end position="285"/>
    </location>
</feature>
<feature type="transmembrane region" description="Helical" evidence="1">
    <location>
        <begin position="40"/>
        <end position="57"/>
    </location>
</feature>
<name>A0A0G0J9D8_9BACT</name>
<dbReference type="Proteomes" id="UP000034917">
    <property type="component" value="Unassembled WGS sequence"/>
</dbReference>
<dbReference type="Pfam" id="PF01757">
    <property type="entry name" value="Acyl_transf_3"/>
    <property type="match status" value="1"/>
</dbReference>
<dbReference type="EMBL" id="LBSV01000014">
    <property type="protein sequence ID" value="KKQ24726.1"/>
    <property type="molecule type" value="Genomic_DNA"/>
</dbReference>
<keyword evidence="1" id="KW-1133">Transmembrane helix</keyword>
<protein>
    <submittedName>
        <fullName evidence="3">Racemase domain protein</fullName>
    </submittedName>
</protein>
<keyword evidence="1" id="KW-0812">Transmembrane</keyword>
<keyword evidence="1" id="KW-0472">Membrane</keyword>
<dbReference type="InterPro" id="IPR002656">
    <property type="entry name" value="Acyl_transf_3_dom"/>
</dbReference>
<reference evidence="3 4" key="1">
    <citation type="journal article" date="2015" name="Nature">
        <title>rRNA introns, odd ribosomes, and small enigmatic genomes across a large radiation of phyla.</title>
        <authorList>
            <person name="Brown C.T."/>
            <person name="Hug L.A."/>
            <person name="Thomas B.C."/>
            <person name="Sharon I."/>
            <person name="Castelle C.J."/>
            <person name="Singh A."/>
            <person name="Wilkins M.J."/>
            <person name="Williams K.H."/>
            <person name="Banfield J.F."/>
        </authorList>
    </citation>
    <scope>NUCLEOTIDE SEQUENCE [LARGE SCALE GENOMIC DNA]</scope>
</reference>
<feature type="transmembrane region" description="Helical" evidence="1">
    <location>
        <begin position="12"/>
        <end position="28"/>
    </location>
</feature>
<accession>A0A0G0J9D8</accession>
<feature type="transmembrane region" description="Helical" evidence="1">
    <location>
        <begin position="291"/>
        <end position="310"/>
    </location>
</feature>
<sequence length="318" mass="38354">MKRDRTIDTLRGLAMFAMMVIHACSYYLKDKTTLFIWDNLQWAVPVFVFCSFYLFFGRKDKFSASDWLPYLKKRLTKLLTPYYYFLAVFFPLLFFFEKNKFNLKYFFANVFLYKGLDFNWLVLLFLYLTFIMPLVLIIKKNKVLFYGFFIISFISSIYFIFKPINYRAIMWLPWTAYIYFTIFFLKNKTKAKVLLLTGSLSLIVFIYLRIIETNIGHNLTQFTNKYPPTLYHLSFGIFWIIILYWLSEKNVFNFLKSDRFFNFLSINSYSLYFIHIIVMFMISWLGILPPVWPLFFLEIISISLLIQMGLNKLENLIS</sequence>